<evidence type="ECO:0000256" key="8">
    <source>
        <dbReference type="ARBA" id="ARBA00022741"/>
    </source>
</evidence>
<proteinExistence type="inferred from homology"/>
<dbReference type="GO" id="GO:0005509">
    <property type="term" value="F:calcium ion binding"/>
    <property type="evidence" value="ECO:0007669"/>
    <property type="project" value="InterPro"/>
</dbReference>
<comment type="caution">
    <text evidence="17">The sequence shown here is derived from an EMBL/GenBank/DDBJ whole genome shotgun (WGS) entry which is preliminary data.</text>
</comment>
<dbReference type="CDD" id="cd00051">
    <property type="entry name" value="EFh"/>
    <property type="match status" value="1"/>
</dbReference>
<comment type="catalytic activity">
    <reaction evidence="13">
        <text>L-threonyl-[protein] + ATP = O-phospho-L-threonyl-[protein] + ADP + H(+)</text>
        <dbReference type="Rhea" id="RHEA:46608"/>
        <dbReference type="Rhea" id="RHEA-COMP:11060"/>
        <dbReference type="Rhea" id="RHEA-COMP:11605"/>
        <dbReference type="ChEBI" id="CHEBI:15378"/>
        <dbReference type="ChEBI" id="CHEBI:30013"/>
        <dbReference type="ChEBI" id="CHEBI:30616"/>
        <dbReference type="ChEBI" id="CHEBI:61977"/>
        <dbReference type="ChEBI" id="CHEBI:456216"/>
        <dbReference type="EC" id="2.7.11.1"/>
    </reaction>
</comment>
<gene>
    <name evidence="17" type="ORF">PPENT_87.1.T0080315</name>
</gene>
<dbReference type="FunFam" id="1.10.238.10:FF:000299">
    <property type="entry name" value="Uncharacterized protein"/>
    <property type="match status" value="1"/>
</dbReference>
<keyword evidence="6" id="KW-0479">Metal-binding</keyword>
<dbReference type="Pfam" id="PF00069">
    <property type="entry name" value="Pkinase"/>
    <property type="match status" value="1"/>
</dbReference>
<evidence type="ECO:0000256" key="9">
    <source>
        <dbReference type="ARBA" id="ARBA00022777"/>
    </source>
</evidence>
<reference evidence="17" key="1">
    <citation type="submission" date="2021-01" db="EMBL/GenBank/DDBJ databases">
        <authorList>
            <consortium name="Genoscope - CEA"/>
            <person name="William W."/>
        </authorList>
    </citation>
    <scope>NUCLEOTIDE SEQUENCE</scope>
</reference>
<evidence type="ECO:0000256" key="3">
    <source>
        <dbReference type="ARBA" id="ARBA00012513"/>
    </source>
</evidence>
<keyword evidence="7" id="KW-0677">Repeat</keyword>
<evidence type="ECO:0000256" key="4">
    <source>
        <dbReference type="ARBA" id="ARBA00022527"/>
    </source>
</evidence>
<keyword evidence="5" id="KW-0808">Transferase</keyword>
<dbReference type="FunFam" id="3.30.200.20:FF:000315">
    <property type="entry name" value="Calcium-dependent protein kinase 3"/>
    <property type="match status" value="1"/>
</dbReference>
<dbReference type="GO" id="GO:0005524">
    <property type="term" value="F:ATP binding"/>
    <property type="evidence" value="ECO:0007669"/>
    <property type="project" value="UniProtKB-KW"/>
</dbReference>
<keyword evidence="4" id="KW-0723">Serine/threonine-protein kinase</keyword>
<dbReference type="Pfam" id="PF13499">
    <property type="entry name" value="EF-hand_7"/>
    <property type="match status" value="1"/>
</dbReference>
<evidence type="ECO:0000256" key="13">
    <source>
        <dbReference type="ARBA" id="ARBA00047899"/>
    </source>
</evidence>
<evidence type="ECO:0000256" key="14">
    <source>
        <dbReference type="ARBA" id="ARBA00048679"/>
    </source>
</evidence>
<evidence type="ECO:0000256" key="1">
    <source>
        <dbReference type="ARBA" id="ARBA00001946"/>
    </source>
</evidence>
<dbReference type="InterPro" id="IPR000719">
    <property type="entry name" value="Prot_kinase_dom"/>
</dbReference>
<evidence type="ECO:0000256" key="10">
    <source>
        <dbReference type="ARBA" id="ARBA00022837"/>
    </source>
</evidence>
<protein>
    <recommendedName>
        <fullName evidence="3">non-specific serine/threonine protein kinase</fullName>
        <ecNumber evidence="3">2.7.11.1</ecNumber>
    </recommendedName>
</protein>
<keyword evidence="8" id="KW-0547">Nucleotide-binding</keyword>
<dbReference type="EC" id="2.7.11.1" evidence="3"/>
<evidence type="ECO:0000256" key="7">
    <source>
        <dbReference type="ARBA" id="ARBA00022737"/>
    </source>
</evidence>
<keyword evidence="10" id="KW-0106">Calcium</keyword>
<dbReference type="OrthoDB" id="541276at2759"/>
<feature type="domain" description="EF-hand" evidence="16">
    <location>
        <begin position="397"/>
        <end position="432"/>
    </location>
</feature>
<dbReference type="InterPro" id="IPR050205">
    <property type="entry name" value="CDPK_Ser/Thr_kinases"/>
</dbReference>
<keyword evidence="11" id="KW-0067">ATP-binding</keyword>
<dbReference type="FunFam" id="1.10.510.10:FF:000571">
    <property type="entry name" value="Maternal embryonic leucine zipper kinase"/>
    <property type="match status" value="1"/>
</dbReference>
<evidence type="ECO:0000259" key="16">
    <source>
        <dbReference type="PROSITE" id="PS50222"/>
    </source>
</evidence>
<organism evidence="17 18">
    <name type="scientific">Paramecium pentaurelia</name>
    <dbReference type="NCBI Taxonomy" id="43138"/>
    <lineage>
        <taxon>Eukaryota</taxon>
        <taxon>Sar</taxon>
        <taxon>Alveolata</taxon>
        <taxon>Ciliophora</taxon>
        <taxon>Intramacronucleata</taxon>
        <taxon>Oligohymenophorea</taxon>
        <taxon>Peniculida</taxon>
        <taxon>Parameciidae</taxon>
        <taxon>Paramecium</taxon>
    </lineage>
</organism>
<feature type="domain" description="Protein kinase" evidence="15">
    <location>
        <begin position="23"/>
        <end position="279"/>
    </location>
</feature>
<dbReference type="InterPro" id="IPR002048">
    <property type="entry name" value="EF_hand_dom"/>
</dbReference>
<dbReference type="PANTHER" id="PTHR24349">
    <property type="entry name" value="SERINE/THREONINE-PROTEIN KINASE"/>
    <property type="match status" value="1"/>
</dbReference>
<name>A0A8S1SKG6_9CILI</name>
<evidence type="ECO:0000256" key="5">
    <source>
        <dbReference type="ARBA" id="ARBA00022679"/>
    </source>
</evidence>
<feature type="domain" description="EF-hand" evidence="16">
    <location>
        <begin position="320"/>
        <end position="355"/>
    </location>
</feature>
<dbReference type="AlphaFoldDB" id="A0A8S1SKG6"/>
<comment type="cofactor">
    <cofactor evidence="1">
        <name>Mg(2+)</name>
        <dbReference type="ChEBI" id="CHEBI:18420"/>
    </cofactor>
</comment>
<evidence type="ECO:0000256" key="11">
    <source>
        <dbReference type="ARBA" id="ARBA00022840"/>
    </source>
</evidence>
<dbReference type="PROSITE" id="PS50222">
    <property type="entry name" value="EF_HAND_2"/>
    <property type="match status" value="3"/>
</dbReference>
<evidence type="ECO:0000256" key="2">
    <source>
        <dbReference type="ARBA" id="ARBA00011245"/>
    </source>
</evidence>
<comment type="similarity">
    <text evidence="12">Belongs to the protein kinase superfamily. Ser/Thr protein kinase family. CDPK subfamily.</text>
</comment>
<dbReference type="InterPro" id="IPR018247">
    <property type="entry name" value="EF_Hand_1_Ca_BS"/>
</dbReference>
<dbReference type="SMART" id="SM00054">
    <property type="entry name" value="EFh"/>
    <property type="match status" value="3"/>
</dbReference>
<evidence type="ECO:0000259" key="15">
    <source>
        <dbReference type="PROSITE" id="PS50011"/>
    </source>
</evidence>
<evidence type="ECO:0000313" key="18">
    <source>
        <dbReference type="Proteomes" id="UP000689195"/>
    </source>
</evidence>
<dbReference type="PROSITE" id="PS50011">
    <property type="entry name" value="PROTEIN_KINASE_DOM"/>
    <property type="match status" value="1"/>
</dbReference>
<feature type="domain" description="EF-hand" evidence="16">
    <location>
        <begin position="435"/>
        <end position="468"/>
    </location>
</feature>
<accession>A0A8S1SKG6</accession>
<evidence type="ECO:0000256" key="12">
    <source>
        <dbReference type="ARBA" id="ARBA00024334"/>
    </source>
</evidence>
<evidence type="ECO:0000256" key="6">
    <source>
        <dbReference type="ARBA" id="ARBA00022723"/>
    </source>
</evidence>
<comment type="subunit">
    <text evidence="2">Monomer.</text>
</comment>
<keyword evidence="9" id="KW-0418">Kinase</keyword>
<dbReference type="EMBL" id="CAJJDO010000008">
    <property type="protein sequence ID" value="CAD8139829.1"/>
    <property type="molecule type" value="Genomic_DNA"/>
</dbReference>
<evidence type="ECO:0000313" key="17">
    <source>
        <dbReference type="EMBL" id="CAD8139829.1"/>
    </source>
</evidence>
<sequence>MKNSKQLWFMWSQSQNLSQKYEMETKKVLGSGKFGQVIKVKERQSKIYKAIRTIPKAKVKHKEKLKSDINQLKNINHENVIKIYELYEDDRNLHIVIDHCEGGSLFEKILEKYVLSADEARQLFLQMIQAINVCHKYALCHRDLRPESFLYVERKAEDMKIKAVDFGFQLLYVDDYIKKQNGIVVESSRSGKLYFTAPEIFEGRLTEKCDIWAVGVILHVLLTGELPFNGQTDAEIYKQIQNYEITLKVEKPVADLLSKILIDPYKRITIFEILKHPWIQTPIDKTIFLNPNFKQMKELSNQNHLLRIMMNFLSEQLQKDSLEKLKKIFEDLDVNSQGFISVSSIKETLKDQPEYEEINLILEHSDIQNDKINYHSKQIFDLKLDFINQIYEKRLFLKEEKCYLAFKQFDLNNTGKITVDNLQNVLKSVDQFKYISKQFCESLIKEVDKNNDGEIDYVEFIDMFCKKI</sequence>
<dbReference type="PROSITE" id="PS00018">
    <property type="entry name" value="EF_HAND_1"/>
    <property type="match status" value="1"/>
</dbReference>
<dbReference type="Proteomes" id="UP000689195">
    <property type="component" value="Unassembled WGS sequence"/>
</dbReference>
<comment type="catalytic activity">
    <reaction evidence="14">
        <text>L-seryl-[protein] + ATP = O-phospho-L-seryl-[protein] + ADP + H(+)</text>
        <dbReference type="Rhea" id="RHEA:17989"/>
        <dbReference type="Rhea" id="RHEA-COMP:9863"/>
        <dbReference type="Rhea" id="RHEA-COMP:11604"/>
        <dbReference type="ChEBI" id="CHEBI:15378"/>
        <dbReference type="ChEBI" id="CHEBI:29999"/>
        <dbReference type="ChEBI" id="CHEBI:30616"/>
        <dbReference type="ChEBI" id="CHEBI:83421"/>
        <dbReference type="ChEBI" id="CHEBI:456216"/>
        <dbReference type="EC" id="2.7.11.1"/>
    </reaction>
</comment>
<keyword evidence="18" id="KW-1185">Reference proteome</keyword>
<dbReference type="GO" id="GO:0004674">
    <property type="term" value="F:protein serine/threonine kinase activity"/>
    <property type="evidence" value="ECO:0007669"/>
    <property type="project" value="UniProtKB-KW"/>
</dbReference>